<keyword evidence="4" id="KW-0092">Biotin</keyword>
<evidence type="ECO:0000313" key="7">
    <source>
        <dbReference type="Proteomes" id="UP000321570"/>
    </source>
</evidence>
<organism evidence="6 7">
    <name type="scientific">Hymenolepis diminuta</name>
    <name type="common">Rat tapeworm</name>
    <dbReference type="NCBI Taxonomy" id="6216"/>
    <lineage>
        <taxon>Eukaryota</taxon>
        <taxon>Metazoa</taxon>
        <taxon>Spiralia</taxon>
        <taxon>Lophotrochozoa</taxon>
        <taxon>Platyhelminthes</taxon>
        <taxon>Cestoda</taxon>
        <taxon>Eucestoda</taxon>
        <taxon>Cyclophyllidea</taxon>
        <taxon>Hymenolepididae</taxon>
        <taxon>Hymenolepis</taxon>
    </lineage>
</organism>
<dbReference type="PROSITE" id="PS50979">
    <property type="entry name" value="BC"/>
    <property type="match status" value="1"/>
</dbReference>
<dbReference type="InterPro" id="IPR005481">
    <property type="entry name" value="BC-like_N"/>
</dbReference>
<dbReference type="PANTHER" id="PTHR18866">
    <property type="entry name" value="CARBOXYLASE:PYRUVATE/ACETYL-COA/PROPIONYL-COA CARBOXYLASE"/>
    <property type="match status" value="1"/>
</dbReference>
<dbReference type="InterPro" id="IPR011764">
    <property type="entry name" value="Biotin_carboxylation_dom"/>
</dbReference>
<evidence type="ECO:0000256" key="4">
    <source>
        <dbReference type="ARBA" id="ARBA00023267"/>
    </source>
</evidence>
<evidence type="ECO:0000256" key="1">
    <source>
        <dbReference type="ARBA" id="ARBA00022598"/>
    </source>
</evidence>
<keyword evidence="2" id="KW-0547">Nucleotide-binding</keyword>
<evidence type="ECO:0000256" key="3">
    <source>
        <dbReference type="ARBA" id="ARBA00022840"/>
    </source>
</evidence>
<keyword evidence="1" id="KW-0436">Ligase</keyword>
<feature type="non-terminal residue" evidence="6">
    <location>
        <position position="135"/>
    </location>
</feature>
<dbReference type="GO" id="GO:0005739">
    <property type="term" value="C:mitochondrion"/>
    <property type="evidence" value="ECO:0007669"/>
    <property type="project" value="TreeGrafter"/>
</dbReference>
<sequence length="135" mass="14787">RLHIASRILSSKNFKNIYWNDRYDPEESRFQKVLIANRGEVACRIMRTCQRLGIKTVAVYSEADRSSPFVQLADESICIGPAPATQSYLNIDAILSAVAQSGADAVHPGYGFLSENFKFAESLSAIGVAYVGPNA</sequence>
<dbReference type="InterPro" id="IPR050856">
    <property type="entry name" value="Biotin_carboxylase_complex"/>
</dbReference>
<gene>
    <name evidence="6" type="ORF">WMSIL1_LOCUS8439</name>
</gene>
<keyword evidence="3" id="KW-0067">ATP-binding</keyword>
<evidence type="ECO:0000313" key="6">
    <source>
        <dbReference type="EMBL" id="VUZ49905.1"/>
    </source>
</evidence>
<proteinExistence type="predicted"/>
<dbReference type="Gene3D" id="3.40.50.20">
    <property type="match status" value="1"/>
</dbReference>
<feature type="non-terminal residue" evidence="6">
    <location>
        <position position="1"/>
    </location>
</feature>
<protein>
    <recommendedName>
        <fullName evidence="5">Biotin carboxylation domain-containing protein</fullName>
    </recommendedName>
</protein>
<dbReference type="PANTHER" id="PTHR18866:SF33">
    <property type="entry name" value="METHYLCROTONOYL-COA CARBOXYLASE SUBUNIT ALPHA, MITOCHONDRIAL-RELATED"/>
    <property type="match status" value="1"/>
</dbReference>
<dbReference type="AlphaFoldDB" id="A0A564YRQ7"/>
<accession>A0A564YRQ7</accession>
<dbReference type="SUPFAM" id="SSF52440">
    <property type="entry name" value="PreATP-grasp domain"/>
    <property type="match status" value="1"/>
</dbReference>
<dbReference type="Proteomes" id="UP000321570">
    <property type="component" value="Unassembled WGS sequence"/>
</dbReference>
<evidence type="ECO:0000259" key="5">
    <source>
        <dbReference type="PROSITE" id="PS50979"/>
    </source>
</evidence>
<name>A0A564YRQ7_HYMDI</name>
<dbReference type="GO" id="GO:0004658">
    <property type="term" value="F:propionyl-CoA carboxylase activity"/>
    <property type="evidence" value="ECO:0007669"/>
    <property type="project" value="TreeGrafter"/>
</dbReference>
<dbReference type="EMBL" id="CABIJS010000333">
    <property type="protein sequence ID" value="VUZ49905.1"/>
    <property type="molecule type" value="Genomic_DNA"/>
</dbReference>
<dbReference type="InterPro" id="IPR016185">
    <property type="entry name" value="PreATP-grasp_dom_sf"/>
</dbReference>
<dbReference type="GO" id="GO:0005524">
    <property type="term" value="F:ATP binding"/>
    <property type="evidence" value="ECO:0007669"/>
    <property type="project" value="UniProtKB-KW"/>
</dbReference>
<evidence type="ECO:0000256" key="2">
    <source>
        <dbReference type="ARBA" id="ARBA00022741"/>
    </source>
</evidence>
<reference evidence="6 7" key="1">
    <citation type="submission" date="2019-07" db="EMBL/GenBank/DDBJ databases">
        <authorList>
            <person name="Jastrzebski P J."/>
            <person name="Paukszto L."/>
            <person name="Jastrzebski P J."/>
        </authorList>
    </citation>
    <scope>NUCLEOTIDE SEQUENCE [LARGE SCALE GENOMIC DNA]</scope>
    <source>
        <strain evidence="6 7">WMS-il1</strain>
    </source>
</reference>
<feature type="domain" description="Biotin carboxylation" evidence="5">
    <location>
        <begin position="29"/>
        <end position="135"/>
    </location>
</feature>
<keyword evidence="7" id="KW-1185">Reference proteome</keyword>
<dbReference type="Pfam" id="PF00289">
    <property type="entry name" value="Biotin_carb_N"/>
    <property type="match status" value="1"/>
</dbReference>